<feature type="transmembrane region" description="Helical" evidence="1">
    <location>
        <begin position="605"/>
        <end position="622"/>
    </location>
</feature>
<feature type="transmembrane region" description="Helical" evidence="1">
    <location>
        <begin position="425"/>
        <end position="446"/>
    </location>
</feature>
<keyword evidence="1" id="KW-0812">Transmembrane</keyword>
<reference evidence="2" key="1">
    <citation type="submission" date="2020-07" db="EMBL/GenBank/DDBJ databases">
        <title>Koleobacter methoxysyntrophicus gen. nov., sp. nov., a novel anaerobic bacterium isolated from deep subsurface oil field and proposal of Koleobacterales ord. nov. in the phylum Firmicutes.</title>
        <authorList>
            <person name="Sakamoto S."/>
            <person name="Tamaki H."/>
        </authorList>
    </citation>
    <scope>NUCLEOTIDE SEQUENCE</scope>
    <source>
        <strain evidence="2">NRmbB1</strain>
    </source>
</reference>
<evidence type="ECO:0000256" key="1">
    <source>
        <dbReference type="SAM" id="Phobius"/>
    </source>
</evidence>
<feature type="transmembrane region" description="Helical" evidence="1">
    <location>
        <begin position="724"/>
        <end position="742"/>
    </location>
</feature>
<keyword evidence="1" id="KW-0472">Membrane</keyword>
<dbReference type="KEGG" id="kme:H0A61_01767"/>
<gene>
    <name evidence="2" type="ORF">H0A61_01767</name>
</gene>
<dbReference type="EMBL" id="CP059066">
    <property type="protein sequence ID" value="QSQ09404.1"/>
    <property type="molecule type" value="Genomic_DNA"/>
</dbReference>
<proteinExistence type="predicted"/>
<dbReference type="RefSeq" id="WP_206706762.1">
    <property type="nucleotide sequence ID" value="NZ_CP059066.1"/>
</dbReference>
<feature type="transmembrane region" description="Helical" evidence="1">
    <location>
        <begin position="553"/>
        <end position="570"/>
    </location>
</feature>
<feature type="transmembrane region" description="Helical" evidence="1">
    <location>
        <begin position="480"/>
        <end position="499"/>
    </location>
</feature>
<feature type="transmembrane region" description="Helical" evidence="1">
    <location>
        <begin position="524"/>
        <end position="541"/>
    </location>
</feature>
<sequence length="751" mass="83126">MKNRGILLYRFFGNRKNLLIQLLLFIFINFLYPHIAQKALAEEPGKIVMVVIDRISLDELIETPTPNIDRLLTEGAIGVMNTNTGSLKTPGSCYLTIGAGTRGRSPGEVKAFNSKEVYLNNPVDQLFTQRTGISPGKDSICVVNIQEIINSNLSLYYDVVPGALGETLKNGGIKTAVIGNADTVYDYRRYAPLIAMDAGGIVPSGNISRDCLIKDPLFPNGLRTDYKKVFELFQAFLKDNDFLIVETGDTSRLEEYKGVLKTSIFREQKREAIRRADGIIGRIAETLNLKKDRLIIISPTPSRDMIQKGNNLTPVVCAGKDINGGLLTSATTRRRGIITNIDIPFTLLSFFNLNAHPTMIGGRIYSLPSTDMMKELKAIADYALVNYGHRPPVIKGYIALQIVVFFVTLYILLNKKKNHPLMNRALKGLLLLISIIPITLLIISLIPTPTLFSHFFYLLVLAFIITFILEIAFEKTVDMFLFANNITFFFILLDIAAGAPLMKNSVLGYCPIIGARFYGIGNEYMGVFIGSLITGSTLILDRLNTEGRLYNSLGLKITAGLYLLTVFVLASPALGANVGGTITASIALFVTYLKISNKRVTKRELFCGILGVTCILLFLIYFDMNQVENAQSHVGKTIELIKGNGISTVKDIIIRKLSTNFRIFKYTIWTRVFILSLIIFAVIFYKPANYIKPLAIKYPYTVTGWTGSITASFIALMFNDSGVAPAATCVISAVTLAAYLILEEKEKGDVK</sequence>
<organism evidence="2 3">
    <name type="scientific">Koleobacter methoxysyntrophicus</name>
    <dbReference type="NCBI Taxonomy" id="2751313"/>
    <lineage>
        <taxon>Bacteria</taxon>
        <taxon>Bacillati</taxon>
        <taxon>Bacillota</taxon>
        <taxon>Clostridia</taxon>
        <taxon>Koleobacterales</taxon>
        <taxon>Koleobacteraceae</taxon>
        <taxon>Koleobacter</taxon>
    </lineage>
</organism>
<evidence type="ECO:0000313" key="2">
    <source>
        <dbReference type="EMBL" id="QSQ09404.1"/>
    </source>
</evidence>
<feature type="transmembrane region" description="Helical" evidence="1">
    <location>
        <begin position="668"/>
        <end position="686"/>
    </location>
</feature>
<feature type="transmembrane region" description="Helical" evidence="1">
    <location>
        <begin position="394"/>
        <end position="413"/>
    </location>
</feature>
<name>A0A8A0RNI7_9FIRM</name>
<keyword evidence="1" id="KW-1133">Transmembrane helix</keyword>
<feature type="transmembrane region" description="Helical" evidence="1">
    <location>
        <begin position="576"/>
        <end position="593"/>
    </location>
</feature>
<dbReference type="Proteomes" id="UP000662904">
    <property type="component" value="Chromosome"/>
</dbReference>
<feature type="transmembrane region" description="Helical" evidence="1">
    <location>
        <begin position="452"/>
        <end position="473"/>
    </location>
</feature>
<keyword evidence="3" id="KW-1185">Reference proteome</keyword>
<dbReference type="SUPFAM" id="SSF53649">
    <property type="entry name" value="Alkaline phosphatase-like"/>
    <property type="match status" value="1"/>
</dbReference>
<accession>A0A8A0RNI7</accession>
<evidence type="ECO:0000313" key="3">
    <source>
        <dbReference type="Proteomes" id="UP000662904"/>
    </source>
</evidence>
<dbReference type="AlphaFoldDB" id="A0A8A0RNI7"/>
<dbReference type="Gene3D" id="3.40.720.10">
    <property type="entry name" value="Alkaline Phosphatase, subunit A"/>
    <property type="match status" value="1"/>
</dbReference>
<dbReference type="InterPro" id="IPR017850">
    <property type="entry name" value="Alkaline_phosphatase_core_sf"/>
</dbReference>
<feature type="transmembrane region" description="Helical" evidence="1">
    <location>
        <begin position="698"/>
        <end position="718"/>
    </location>
</feature>
<protein>
    <submittedName>
        <fullName evidence="2">Uncharacterized protein</fullName>
    </submittedName>
</protein>